<dbReference type="Pfam" id="PF13411">
    <property type="entry name" value="MerR_1"/>
    <property type="match status" value="1"/>
</dbReference>
<proteinExistence type="predicted"/>
<feature type="domain" description="HTH merR-type" evidence="2">
    <location>
        <begin position="1"/>
        <end position="70"/>
    </location>
</feature>
<reference evidence="3 4" key="1">
    <citation type="submission" date="2013-06" db="EMBL/GenBank/DDBJ databases">
        <title>Comparative analysis of genomes of multi-drug Acinetobacter sp. from Colombian Hospitals.</title>
        <authorList>
            <person name="Barreto-Hernandez E."/>
            <person name="Gonzalez E.B."/>
            <person name="Cepeda L.A."/>
            <person name="Valenzuela E.M."/>
            <person name="Falquet L."/>
            <person name="Reguero M.T."/>
            <person name="Mantilla R."/>
        </authorList>
    </citation>
    <scope>NUCLEOTIDE SEQUENCE [LARGE SCALE GENOMIC DNA]</scope>
    <source>
        <strain evidence="3 4">28F</strain>
        <plasmid evidence="3">p2ANIBUN28F</plasmid>
    </source>
</reference>
<dbReference type="EMBL" id="CBSD020000129">
    <property type="protein sequence ID" value="CDI28631.1"/>
    <property type="molecule type" value="Genomic_DNA"/>
</dbReference>
<evidence type="ECO:0000313" key="4">
    <source>
        <dbReference type="Proteomes" id="UP000019193"/>
    </source>
</evidence>
<name>A0AA36KNA5_ACINO</name>
<geneLocation type="plasmid" evidence="3">
    <name>p2ANIBUN28F</name>
</geneLocation>
<dbReference type="AlphaFoldDB" id="A0AA36KNA5"/>
<sequence>MLSISQLAKKAETTIDTIRFYEKKGLLLPKMKAINNYRYYDQGSLDKLSFILNCRSLGISIKDIESLCEELETPNQNCTKVNNLIKKHTKELDNRIKQLTSFKKQLDDLENLCGDNRKIENCYIIKKLEMNS</sequence>
<protein>
    <submittedName>
        <fullName evidence="3">Transcriptional regulator</fullName>
    </submittedName>
</protein>
<dbReference type="GO" id="GO:0003700">
    <property type="term" value="F:DNA-binding transcription factor activity"/>
    <property type="evidence" value="ECO:0007669"/>
    <property type="project" value="InterPro"/>
</dbReference>
<dbReference type="Proteomes" id="UP000019193">
    <property type="component" value="Unassembled WGS sequence"/>
</dbReference>
<dbReference type="Gene3D" id="1.10.1660.10">
    <property type="match status" value="1"/>
</dbReference>
<dbReference type="InterPro" id="IPR009061">
    <property type="entry name" value="DNA-bd_dom_put_sf"/>
</dbReference>
<gene>
    <name evidence="3" type="ORF">ANICBIBUN_P2_19555</name>
</gene>
<keyword evidence="1" id="KW-0238">DNA-binding</keyword>
<accession>A0AA36KNA5</accession>
<dbReference type="SMART" id="SM00422">
    <property type="entry name" value="HTH_MERR"/>
    <property type="match status" value="1"/>
</dbReference>
<dbReference type="PROSITE" id="PS50937">
    <property type="entry name" value="HTH_MERR_2"/>
    <property type="match status" value="1"/>
</dbReference>
<comment type="caution">
    <text evidence="3">The sequence shown here is derived from an EMBL/GenBank/DDBJ whole genome shotgun (WGS) entry which is preliminary data.</text>
</comment>
<dbReference type="InterPro" id="IPR000551">
    <property type="entry name" value="MerR-type_HTH_dom"/>
</dbReference>
<dbReference type="PANTHER" id="PTHR30204:SF92">
    <property type="entry name" value="HTH-TYPE TRANSCRIPTIONAL REGULATOR ZNTR"/>
    <property type="match status" value="1"/>
</dbReference>
<evidence type="ECO:0000259" key="2">
    <source>
        <dbReference type="PROSITE" id="PS50937"/>
    </source>
</evidence>
<dbReference type="PRINTS" id="PR00040">
    <property type="entry name" value="HTHMERR"/>
</dbReference>
<keyword evidence="3" id="KW-0614">Plasmid</keyword>
<evidence type="ECO:0000313" key="3">
    <source>
        <dbReference type="EMBL" id="CDI28631.1"/>
    </source>
</evidence>
<dbReference type="PANTHER" id="PTHR30204">
    <property type="entry name" value="REDOX-CYCLING DRUG-SENSING TRANSCRIPTIONAL ACTIVATOR SOXR"/>
    <property type="match status" value="1"/>
</dbReference>
<dbReference type="RefSeq" id="WP_004809025.1">
    <property type="nucleotide sequence ID" value="NZ_CBSD020000129.1"/>
</dbReference>
<evidence type="ECO:0000256" key="1">
    <source>
        <dbReference type="ARBA" id="ARBA00023125"/>
    </source>
</evidence>
<dbReference type="SUPFAM" id="SSF46955">
    <property type="entry name" value="Putative DNA-binding domain"/>
    <property type="match status" value="1"/>
</dbReference>
<keyword evidence="4" id="KW-1185">Reference proteome</keyword>
<dbReference type="GO" id="GO:0003677">
    <property type="term" value="F:DNA binding"/>
    <property type="evidence" value="ECO:0007669"/>
    <property type="project" value="UniProtKB-KW"/>
</dbReference>
<organism evidence="3 4">
    <name type="scientific">Acinetobacter nosocomialis 28F</name>
    <dbReference type="NCBI Taxonomy" id="1147131"/>
    <lineage>
        <taxon>Bacteria</taxon>
        <taxon>Pseudomonadati</taxon>
        <taxon>Pseudomonadota</taxon>
        <taxon>Gammaproteobacteria</taxon>
        <taxon>Moraxellales</taxon>
        <taxon>Moraxellaceae</taxon>
        <taxon>Acinetobacter</taxon>
        <taxon>Acinetobacter calcoaceticus/baumannii complex</taxon>
    </lineage>
</organism>
<dbReference type="InterPro" id="IPR047057">
    <property type="entry name" value="MerR_fam"/>
</dbReference>